<dbReference type="Gene3D" id="3.40.50.170">
    <property type="entry name" value="Formyl transferase, N-terminal domain"/>
    <property type="match status" value="1"/>
</dbReference>
<sequence length="116" mass="13210">MVDVDITWLIDKLLWKLQLSPLMAFQLLAIIYQNYVDYPRPSQPTSLQETAGPSRACLQTSDPLRILFCGSDEFSIAHLKALHAYHLKQPERISSIDVVCRPGKRVGRGLKQFREG</sequence>
<accession>A0ABQ8W2F6</accession>
<dbReference type="Proteomes" id="UP001220256">
    <property type="component" value="Unassembled WGS sequence"/>
</dbReference>
<comment type="caution">
    <text evidence="1">The sequence shown here is derived from an EMBL/GenBank/DDBJ whole genome shotgun (WGS) entry which is preliminary data.</text>
</comment>
<protein>
    <submittedName>
        <fullName evidence="1">Uncharacterized protein</fullName>
    </submittedName>
</protein>
<organism evidence="1 2">
    <name type="scientific">Penicillium chrysogenum</name>
    <name type="common">Penicillium notatum</name>
    <dbReference type="NCBI Taxonomy" id="5076"/>
    <lineage>
        <taxon>Eukaryota</taxon>
        <taxon>Fungi</taxon>
        <taxon>Dikarya</taxon>
        <taxon>Ascomycota</taxon>
        <taxon>Pezizomycotina</taxon>
        <taxon>Eurotiomycetes</taxon>
        <taxon>Eurotiomycetidae</taxon>
        <taxon>Eurotiales</taxon>
        <taxon>Aspergillaceae</taxon>
        <taxon>Penicillium</taxon>
        <taxon>Penicillium chrysogenum species complex</taxon>
    </lineage>
</organism>
<evidence type="ECO:0000313" key="1">
    <source>
        <dbReference type="EMBL" id="KAJ5254888.1"/>
    </source>
</evidence>
<gene>
    <name evidence="1" type="ORF">N7505_010039</name>
</gene>
<name>A0ABQ8W2F6_PENCH</name>
<proteinExistence type="predicted"/>
<evidence type="ECO:0000313" key="2">
    <source>
        <dbReference type="Proteomes" id="UP001220256"/>
    </source>
</evidence>
<dbReference type="EMBL" id="JAPVEB010000010">
    <property type="protein sequence ID" value="KAJ5254888.1"/>
    <property type="molecule type" value="Genomic_DNA"/>
</dbReference>
<keyword evidence="2" id="KW-1185">Reference proteome</keyword>
<reference evidence="1 2" key="1">
    <citation type="journal article" date="2023" name="IMA Fungus">
        <title>Comparative genomic study of the Penicillium genus elucidates a diverse pangenome and 15 lateral gene transfer events.</title>
        <authorList>
            <person name="Petersen C."/>
            <person name="Sorensen T."/>
            <person name="Nielsen M.R."/>
            <person name="Sondergaard T.E."/>
            <person name="Sorensen J.L."/>
            <person name="Fitzpatrick D.A."/>
            <person name="Frisvad J.C."/>
            <person name="Nielsen K.L."/>
        </authorList>
    </citation>
    <scope>NUCLEOTIDE SEQUENCE [LARGE SCALE GENOMIC DNA]</scope>
    <source>
        <strain evidence="1 2">IBT 3361</strain>
    </source>
</reference>